<dbReference type="InterPro" id="IPR025654">
    <property type="entry name" value="PEX2/10"/>
</dbReference>
<evidence type="ECO:0000259" key="18">
    <source>
        <dbReference type="Pfam" id="PF04757"/>
    </source>
</evidence>
<dbReference type="GO" id="GO:0016567">
    <property type="term" value="P:protein ubiquitination"/>
    <property type="evidence" value="ECO:0007669"/>
    <property type="project" value="UniProtKB-ARBA"/>
</dbReference>
<keyword evidence="14" id="KW-0576">Peroxisome</keyword>
<reference evidence="19 20" key="1">
    <citation type="journal article" date="2013" name="BMC Genomics">
        <title>High quality de novo sequencing and assembly of the Saccharomyces arboricolus genome.</title>
        <authorList>
            <person name="Liti G."/>
            <person name="Nguyen Ba A.N."/>
            <person name="Blythe M."/>
            <person name="Mueller C.A."/>
            <person name="Bergstroem A."/>
            <person name="Cubillos F.A."/>
            <person name="Dafhnis-Calas F."/>
            <person name="Khoshraftar S."/>
            <person name="Malla S."/>
            <person name="Mehta N."/>
            <person name="Siow C.C."/>
            <person name="Warringer J."/>
            <person name="Moses A.M."/>
            <person name="Louis E.J."/>
            <person name="Nieduszynski C.A."/>
        </authorList>
    </citation>
    <scope>NUCLEOTIDE SEQUENCE [LARGE SCALE GENOMIC DNA]</scope>
    <source>
        <strain evidence="20">H-6 / AS 2.3317 / CBS 10644</strain>
    </source>
</reference>
<comment type="similarity">
    <text evidence="3">Belongs to the pex2/pex10/pex12 family.</text>
</comment>
<evidence type="ECO:0000256" key="2">
    <source>
        <dbReference type="ARBA" id="ARBA00004906"/>
    </source>
</evidence>
<evidence type="ECO:0000256" key="10">
    <source>
        <dbReference type="ARBA" id="ARBA00022833"/>
    </source>
</evidence>
<evidence type="ECO:0000313" key="19">
    <source>
        <dbReference type="EMBL" id="EJS43191.1"/>
    </source>
</evidence>
<dbReference type="AlphaFoldDB" id="J8Q3I9"/>
<comment type="subcellular location">
    <subcellularLocation>
        <location evidence="1">Peroxisome membrane</location>
        <topology evidence="1">Multi-pass membrane protein</topology>
    </subcellularLocation>
</comment>
<keyword evidence="13" id="KW-0472">Membrane</keyword>
<dbReference type="GO" id="GO:0016562">
    <property type="term" value="P:protein import into peroxisome matrix, receptor recycling"/>
    <property type="evidence" value="ECO:0007669"/>
    <property type="project" value="UniProtKB-ARBA"/>
</dbReference>
<evidence type="ECO:0000256" key="16">
    <source>
        <dbReference type="ARBA" id="ARBA00034438"/>
    </source>
</evidence>
<sequence length="278" mass="31523">MSRVAQLDSIALDKELYGQFWSEFNGAFNTDGYKEEWELVLKSVVFVCATRFLRQEGSSCTYGSALSGVAFQCRKRTLYVVTVLAGYVWKKITHCVFDGSQGARQVMWLKLYKWINMMYHGCDVTNFLRFLAAEGTEGAQGGGARSFLSPLYRVFNVYSTRLVDDGSASGFYSSSVFAGLEYQNRQLLWNALLELFSKTLLTRRGLLASAKRQGQRQRQRQRRESKTVCSHCDRFPTNPYEMACCRANYCYVCVVKALEWSMCDACGASKRLAAAPVY</sequence>
<evidence type="ECO:0000256" key="9">
    <source>
        <dbReference type="ARBA" id="ARBA00022786"/>
    </source>
</evidence>
<keyword evidence="4" id="KW-0813">Transport</keyword>
<accession>J8Q3I9</accession>
<evidence type="ECO:0000256" key="4">
    <source>
        <dbReference type="ARBA" id="ARBA00022448"/>
    </source>
</evidence>
<keyword evidence="7" id="KW-0479">Metal-binding</keyword>
<comment type="caution">
    <text evidence="19">The sequence shown here is derived from an EMBL/GenBank/DDBJ whole genome shotgun (WGS) entry which is preliminary data.</text>
</comment>
<comment type="pathway">
    <text evidence="2">Protein modification; protein ubiquitination.</text>
</comment>
<protein>
    <recommendedName>
        <fullName evidence="17">RING-type E3 ubiquitin transferase (cysteine targeting)</fullName>
        <ecNumber evidence="17">2.3.2.36</ecNumber>
    </recommendedName>
    <alternativeName>
        <fullName evidence="15">Peroxin-2</fullName>
    </alternativeName>
</protein>
<comment type="catalytic activity">
    <reaction evidence="16">
        <text>[E2 ubiquitin-conjugating enzyme]-S-ubiquitinyl-L-cysteine + [acceptor protein]-L-cysteine = [E2 ubiquitin-conjugating enzyme]-L-cysteine + [acceptor protein]-S-ubiquitinyl-L-cysteine.</text>
        <dbReference type="EC" id="2.3.2.36"/>
    </reaction>
</comment>
<organism evidence="19 20">
    <name type="scientific">Saccharomyces arboricola (strain H-6 / AS 2.3317 / CBS 10644)</name>
    <name type="common">Yeast</name>
    <dbReference type="NCBI Taxonomy" id="1160507"/>
    <lineage>
        <taxon>Eukaryota</taxon>
        <taxon>Fungi</taxon>
        <taxon>Dikarya</taxon>
        <taxon>Ascomycota</taxon>
        <taxon>Saccharomycotina</taxon>
        <taxon>Saccharomycetes</taxon>
        <taxon>Saccharomycetales</taxon>
        <taxon>Saccharomycetaceae</taxon>
        <taxon>Saccharomyces</taxon>
    </lineage>
</organism>
<evidence type="ECO:0000256" key="5">
    <source>
        <dbReference type="ARBA" id="ARBA00022679"/>
    </source>
</evidence>
<dbReference type="GO" id="GO:0005778">
    <property type="term" value="C:peroxisomal membrane"/>
    <property type="evidence" value="ECO:0007669"/>
    <property type="project" value="UniProtKB-SubCell"/>
</dbReference>
<evidence type="ECO:0000256" key="12">
    <source>
        <dbReference type="ARBA" id="ARBA00022989"/>
    </source>
</evidence>
<evidence type="ECO:0000256" key="8">
    <source>
        <dbReference type="ARBA" id="ARBA00022771"/>
    </source>
</evidence>
<dbReference type="PANTHER" id="PTHR48178:SF1">
    <property type="entry name" value="PEROXISOME BIOGENESIS FACTOR 2"/>
    <property type="match status" value="1"/>
</dbReference>
<evidence type="ECO:0000256" key="17">
    <source>
        <dbReference type="ARBA" id="ARBA00034523"/>
    </source>
</evidence>
<dbReference type="Pfam" id="PF04757">
    <property type="entry name" value="Pex2_Pex12"/>
    <property type="match status" value="1"/>
</dbReference>
<evidence type="ECO:0000256" key="13">
    <source>
        <dbReference type="ARBA" id="ARBA00023136"/>
    </source>
</evidence>
<evidence type="ECO:0000256" key="11">
    <source>
        <dbReference type="ARBA" id="ARBA00022927"/>
    </source>
</evidence>
<gene>
    <name evidence="19" type="ORF">SU7_1682</name>
</gene>
<proteinExistence type="inferred from homology"/>
<dbReference type="HOGENOM" id="CLU_1081737_0_0_1"/>
<evidence type="ECO:0000256" key="1">
    <source>
        <dbReference type="ARBA" id="ARBA00004585"/>
    </source>
</evidence>
<feature type="domain" description="Pex N-terminal" evidence="18">
    <location>
        <begin position="13"/>
        <end position="201"/>
    </location>
</feature>
<evidence type="ECO:0000256" key="14">
    <source>
        <dbReference type="ARBA" id="ARBA00023140"/>
    </source>
</evidence>
<evidence type="ECO:0000256" key="15">
    <source>
        <dbReference type="ARBA" id="ARBA00032511"/>
    </source>
</evidence>
<keyword evidence="8" id="KW-0863">Zinc-finger</keyword>
<evidence type="ECO:0000256" key="7">
    <source>
        <dbReference type="ARBA" id="ARBA00022723"/>
    </source>
</evidence>
<dbReference type="GO" id="GO:0008270">
    <property type="term" value="F:zinc ion binding"/>
    <property type="evidence" value="ECO:0007669"/>
    <property type="project" value="UniProtKB-KW"/>
</dbReference>
<keyword evidence="6" id="KW-0812">Transmembrane</keyword>
<evidence type="ECO:0000256" key="3">
    <source>
        <dbReference type="ARBA" id="ARBA00008704"/>
    </source>
</evidence>
<dbReference type="GO" id="GO:0061630">
    <property type="term" value="F:ubiquitin protein ligase activity"/>
    <property type="evidence" value="ECO:0007669"/>
    <property type="project" value="UniProtKB-EC"/>
</dbReference>
<dbReference type="PANTHER" id="PTHR48178">
    <property type="entry name" value="PEROXISOME BIOGENESIS FACTOR 2"/>
    <property type="match status" value="1"/>
</dbReference>
<dbReference type="EMBL" id="ALIE01000110">
    <property type="protein sequence ID" value="EJS43191.1"/>
    <property type="molecule type" value="Genomic_DNA"/>
</dbReference>
<keyword evidence="10" id="KW-0862">Zinc</keyword>
<dbReference type="Proteomes" id="UP000006968">
    <property type="component" value="Chromosome X"/>
</dbReference>
<dbReference type="OrthoDB" id="1701437at2759"/>
<keyword evidence="11" id="KW-0653">Protein transport</keyword>
<keyword evidence="5" id="KW-0808">Transferase</keyword>
<keyword evidence="12" id="KW-1133">Transmembrane helix</keyword>
<dbReference type="EC" id="2.3.2.36" evidence="17"/>
<evidence type="ECO:0000313" key="20">
    <source>
        <dbReference type="Proteomes" id="UP000006968"/>
    </source>
</evidence>
<evidence type="ECO:0000256" key="6">
    <source>
        <dbReference type="ARBA" id="ARBA00022692"/>
    </source>
</evidence>
<keyword evidence="20" id="KW-1185">Reference proteome</keyword>
<dbReference type="InterPro" id="IPR006845">
    <property type="entry name" value="Pex_N"/>
</dbReference>
<name>J8Q3I9_SACAR</name>
<keyword evidence="9" id="KW-0833">Ubl conjugation pathway</keyword>